<reference evidence="1" key="1">
    <citation type="submission" date="2021-01" db="EMBL/GenBank/DDBJ databases">
        <authorList>
            <consortium name="Aspergillus chevalieri M1 genome sequencing consortium"/>
            <person name="Kazuki M."/>
            <person name="Futagami T."/>
        </authorList>
    </citation>
    <scope>NUCLEOTIDE SEQUENCE</scope>
    <source>
        <strain evidence="1">M1</strain>
    </source>
</reference>
<evidence type="ECO:0000313" key="2">
    <source>
        <dbReference type="Proteomes" id="UP000637239"/>
    </source>
</evidence>
<protein>
    <submittedName>
        <fullName evidence="1">Uncharacterized protein</fullName>
    </submittedName>
</protein>
<dbReference type="AlphaFoldDB" id="A0A7R7VSW0"/>
<keyword evidence="2" id="KW-1185">Reference proteome</keyword>
<reference evidence="1" key="2">
    <citation type="submission" date="2021-02" db="EMBL/GenBank/DDBJ databases">
        <title>Aspergillus chevalieri M1 genome sequence.</title>
        <authorList>
            <person name="Kadooka C."/>
            <person name="Mori K."/>
            <person name="Futagami T."/>
        </authorList>
    </citation>
    <scope>NUCLEOTIDE SEQUENCE</scope>
    <source>
        <strain evidence="1">M1</strain>
    </source>
</reference>
<dbReference type="GeneID" id="66984522"/>
<organism evidence="1 2">
    <name type="scientific">Aspergillus chevalieri</name>
    <name type="common">Eurotium chevalieri</name>
    <dbReference type="NCBI Taxonomy" id="182096"/>
    <lineage>
        <taxon>Eukaryota</taxon>
        <taxon>Fungi</taxon>
        <taxon>Dikarya</taxon>
        <taxon>Ascomycota</taxon>
        <taxon>Pezizomycotina</taxon>
        <taxon>Eurotiomycetes</taxon>
        <taxon>Eurotiomycetidae</taxon>
        <taxon>Eurotiales</taxon>
        <taxon>Aspergillaceae</taxon>
        <taxon>Aspergillus</taxon>
        <taxon>Aspergillus subgen. Aspergillus</taxon>
    </lineage>
</organism>
<gene>
    <name evidence="1" type="ORF">ACHE_60050A</name>
</gene>
<sequence>MNLSPKGNWIVPTPITGLSDSFASTSIQYPFFICSSELIDIYRVGSTI</sequence>
<dbReference type="Proteomes" id="UP000637239">
    <property type="component" value="Chromosome 6"/>
</dbReference>
<name>A0A7R7VSW0_ASPCH</name>
<dbReference type="RefSeq" id="XP_043138686.1">
    <property type="nucleotide sequence ID" value="XM_043281181.1"/>
</dbReference>
<proteinExistence type="predicted"/>
<evidence type="ECO:0000313" key="1">
    <source>
        <dbReference type="EMBL" id="BCR90164.1"/>
    </source>
</evidence>
<dbReference type="EMBL" id="AP024421">
    <property type="protein sequence ID" value="BCR90164.1"/>
    <property type="molecule type" value="Genomic_DNA"/>
</dbReference>
<dbReference type="KEGG" id="ache:ACHE_60050A"/>
<accession>A0A7R7VSW0</accession>